<keyword evidence="2 6" id="KW-0808">Transferase</keyword>
<evidence type="ECO:0000256" key="4">
    <source>
        <dbReference type="SAM" id="Phobius"/>
    </source>
</evidence>
<evidence type="ECO:0000313" key="6">
    <source>
        <dbReference type="EMBL" id="SNB70211.1"/>
    </source>
</evidence>
<accession>A0A212RDB8</accession>
<dbReference type="InterPro" id="IPR002123">
    <property type="entry name" value="Plipid/glycerol_acylTrfase"/>
</dbReference>
<dbReference type="RefSeq" id="WP_088561705.1">
    <property type="nucleotide sequence ID" value="NZ_FYEH01000007.1"/>
</dbReference>
<protein>
    <submittedName>
        <fullName evidence="6">1-acyl-sn-glycerol-3-phosphate acyltransferases</fullName>
    </submittedName>
</protein>
<dbReference type="PANTHER" id="PTHR10434:SF66">
    <property type="entry name" value="PHOSPHOLIPID_GLYCEROL ACYLTRANSFERASE DOMAIN-CONTAINING PROTEIN"/>
    <property type="match status" value="1"/>
</dbReference>
<comment type="pathway">
    <text evidence="1">Lipid metabolism.</text>
</comment>
<dbReference type="GO" id="GO:0003841">
    <property type="term" value="F:1-acylglycerol-3-phosphate O-acyltransferase activity"/>
    <property type="evidence" value="ECO:0007669"/>
    <property type="project" value="TreeGrafter"/>
</dbReference>
<evidence type="ECO:0000259" key="5">
    <source>
        <dbReference type="SMART" id="SM00563"/>
    </source>
</evidence>
<keyword evidence="4" id="KW-1133">Transmembrane helix</keyword>
<organism evidence="6 7">
    <name type="scientific">Arboricoccus pini</name>
    <dbReference type="NCBI Taxonomy" id="1963835"/>
    <lineage>
        <taxon>Bacteria</taxon>
        <taxon>Pseudomonadati</taxon>
        <taxon>Pseudomonadota</taxon>
        <taxon>Alphaproteobacteria</taxon>
        <taxon>Geminicoccales</taxon>
        <taxon>Geminicoccaceae</taxon>
        <taxon>Arboricoccus</taxon>
    </lineage>
</organism>
<dbReference type="Pfam" id="PF01553">
    <property type="entry name" value="Acyltransferase"/>
    <property type="match status" value="1"/>
</dbReference>
<keyword evidence="4" id="KW-0812">Transmembrane</keyword>
<keyword evidence="3 6" id="KW-0012">Acyltransferase</keyword>
<keyword evidence="7" id="KW-1185">Reference proteome</keyword>
<gene>
    <name evidence="6" type="ORF">SAMN07250955_107142</name>
</gene>
<dbReference type="Proteomes" id="UP000197065">
    <property type="component" value="Unassembled WGS sequence"/>
</dbReference>
<reference evidence="6 7" key="1">
    <citation type="submission" date="2017-06" db="EMBL/GenBank/DDBJ databases">
        <authorList>
            <person name="Kim H.J."/>
            <person name="Triplett B.A."/>
        </authorList>
    </citation>
    <scope>NUCLEOTIDE SEQUENCE [LARGE SCALE GENOMIC DNA]</scope>
    <source>
        <strain evidence="6 7">B29T1</strain>
    </source>
</reference>
<dbReference type="OrthoDB" id="9808424at2"/>
<sequence length="257" mass="28666">MEIGAREDRGTAGWARRPRRLVDTILLYLVFAWFAAVTLVWTVLALAARLVLPAAWRDRIGTPLVMLSARTFLLGMWATGRVHFDLKALDELREAGPLIIAPNHPSLIDAVLIVSRLPDVVCITKAGVFDNVFFGCGMRLAGYVRNDPPLRTVKEARARLRDGKQLLVFPEGTRTMRQPVGPLKPGLALMARQAAVPVQTIFIETSCDFLAKGRPLFVLPPLPLVYRIRLGRRFPPEHDIKALTAELEAYFLAELQP</sequence>
<proteinExistence type="predicted"/>
<dbReference type="PANTHER" id="PTHR10434">
    <property type="entry name" value="1-ACYL-SN-GLYCEROL-3-PHOSPHATE ACYLTRANSFERASE"/>
    <property type="match status" value="1"/>
</dbReference>
<name>A0A212RDB8_9PROT</name>
<dbReference type="SUPFAM" id="SSF69593">
    <property type="entry name" value="Glycerol-3-phosphate (1)-acyltransferase"/>
    <property type="match status" value="1"/>
</dbReference>
<feature type="transmembrane region" description="Helical" evidence="4">
    <location>
        <begin position="25"/>
        <end position="48"/>
    </location>
</feature>
<evidence type="ECO:0000256" key="2">
    <source>
        <dbReference type="ARBA" id="ARBA00022679"/>
    </source>
</evidence>
<evidence type="ECO:0000256" key="1">
    <source>
        <dbReference type="ARBA" id="ARBA00005189"/>
    </source>
</evidence>
<evidence type="ECO:0000313" key="7">
    <source>
        <dbReference type="Proteomes" id="UP000197065"/>
    </source>
</evidence>
<dbReference type="EMBL" id="FYEH01000007">
    <property type="protein sequence ID" value="SNB70211.1"/>
    <property type="molecule type" value="Genomic_DNA"/>
</dbReference>
<dbReference type="AlphaFoldDB" id="A0A212RDB8"/>
<feature type="domain" description="Phospholipid/glycerol acyltransferase" evidence="5">
    <location>
        <begin position="98"/>
        <end position="206"/>
    </location>
</feature>
<evidence type="ECO:0000256" key="3">
    <source>
        <dbReference type="ARBA" id="ARBA00023315"/>
    </source>
</evidence>
<dbReference type="CDD" id="cd07989">
    <property type="entry name" value="LPLAT_AGPAT-like"/>
    <property type="match status" value="1"/>
</dbReference>
<keyword evidence="4" id="KW-0472">Membrane</keyword>
<dbReference type="GO" id="GO:0006654">
    <property type="term" value="P:phosphatidic acid biosynthetic process"/>
    <property type="evidence" value="ECO:0007669"/>
    <property type="project" value="TreeGrafter"/>
</dbReference>
<dbReference type="SMART" id="SM00563">
    <property type="entry name" value="PlsC"/>
    <property type="match status" value="1"/>
</dbReference>